<dbReference type="InterPro" id="IPR006140">
    <property type="entry name" value="D-isomer_DH_NAD-bd"/>
</dbReference>
<comment type="similarity">
    <text evidence="1 4">Belongs to the D-isomer specific 2-hydroxyacid dehydrogenase family.</text>
</comment>
<dbReference type="EMBL" id="QNQT01000007">
    <property type="protein sequence ID" value="RDU35880.1"/>
    <property type="molecule type" value="Genomic_DNA"/>
</dbReference>
<evidence type="ECO:0000259" key="6">
    <source>
        <dbReference type="Pfam" id="PF02826"/>
    </source>
</evidence>
<dbReference type="SUPFAM" id="SSF52283">
    <property type="entry name" value="Formate/glycerate dehydrogenase catalytic domain-like"/>
    <property type="match status" value="1"/>
</dbReference>
<dbReference type="PANTHER" id="PTHR43333:SF1">
    <property type="entry name" value="D-ISOMER SPECIFIC 2-HYDROXYACID DEHYDROGENASE NAD-BINDING DOMAIN-CONTAINING PROTEIN"/>
    <property type="match status" value="1"/>
</dbReference>
<gene>
    <name evidence="7" type="ORF">DRW41_14885</name>
</gene>
<name>A0A3D8GN27_9BACI</name>
<dbReference type="CDD" id="cd05300">
    <property type="entry name" value="2-Hacid_dh_1"/>
    <property type="match status" value="1"/>
</dbReference>
<accession>A0A3D8GN27</accession>
<proteinExistence type="inferred from homology"/>
<keyword evidence="8" id="KW-1185">Reference proteome</keyword>
<keyword evidence="3" id="KW-0520">NAD</keyword>
<feature type="domain" description="D-isomer specific 2-hydroxyacid dehydrogenase NAD-binding" evidence="6">
    <location>
        <begin position="104"/>
        <end position="277"/>
    </location>
</feature>
<comment type="caution">
    <text evidence="7">The sequence shown here is derived from an EMBL/GenBank/DDBJ whole genome shotgun (WGS) entry which is preliminary data.</text>
</comment>
<dbReference type="Gene3D" id="3.40.50.720">
    <property type="entry name" value="NAD(P)-binding Rossmann-like Domain"/>
    <property type="match status" value="2"/>
</dbReference>
<dbReference type="OrthoDB" id="9805416at2"/>
<dbReference type="GO" id="GO:0016616">
    <property type="term" value="F:oxidoreductase activity, acting on the CH-OH group of donors, NAD or NADP as acceptor"/>
    <property type="evidence" value="ECO:0007669"/>
    <property type="project" value="InterPro"/>
</dbReference>
<evidence type="ECO:0000313" key="7">
    <source>
        <dbReference type="EMBL" id="RDU35880.1"/>
    </source>
</evidence>
<evidence type="ECO:0000256" key="4">
    <source>
        <dbReference type="RuleBase" id="RU003719"/>
    </source>
</evidence>
<dbReference type="PROSITE" id="PS00671">
    <property type="entry name" value="D_2_HYDROXYACID_DH_3"/>
    <property type="match status" value="1"/>
</dbReference>
<dbReference type="FunFam" id="3.40.50.720:FF:000363">
    <property type="entry name" value="D-isomer specific 2-hydroxyacid dehydrogenase"/>
    <property type="match status" value="1"/>
</dbReference>
<keyword evidence="2 4" id="KW-0560">Oxidoreductase</keyword>
<reference evidence="7 8" key="1">
    <citation type="submission" date="2018-07" db="EMBL/GenBank/DDBJ databases">
        <title>Bacillus sp. YLB-04 draft genome sequence.</title>
        <authorList>
            <person name="Yu L."/>
            <person name="Tang X."/>
        </authorList>
    </citation>
    <scope>NUCLEOTIDE SEQUENCE [LARGE SCALE GENOMIC DNA]</scope>
    <source>
        <strain evidence="7 8">YLB-04</strain>
    </source>
</reference>
<dbReference type="InterPro" id="IPR006139">
    <property type="entry name" value="D-isomer_2_OHA_DH_cat_dom"/>
</dbReference>
<dbReference type="Pfam" id="PF02826">
    <property type="entry name" value="2-Hacid_dh_C"/>
    <property type="match status" value="1"/>
</dbReference>
<dbReference type="InterPro" id="IPR036291">
    <property type="entry name" value="NAD(P)-bd_dom_sf"/>
</dbReference>
<dbReference type="PANTHER" id="PTHR43333">
    <property type="entry name" value="2-HACID_DH_C DOMAIN-CONTAINING PROTEIN"/>
    <property type="match status" value="1"/>
</dbReference>
<dbReference type="SUPFAM" id="SSF51735">
    <property type="entry name" value="NAD(P)-binding Rossmann-fold domains"/>
    <property type="match status" value="1"/>
</dbReference>
<dbReference type="AlphaFoldDB" id="A0A3D8GN27"/>
<dbReference type="GO" id="GO:0051287">
    <property type="term" value="F:NAD binding"/>
    <property type="evidence" value="ECO:0007669"/>
    <property type="project" value="InterPro"/>
</dbReference>
<dbReference type="Proteomes" id="UP000257144">
    <property type="component" value="Unassembled WGS sequence"/>
</dbReference>
<feature type="domain" description="D-isomer specific 2-hydroxyacid dehydrogenase catalytic" evidence="5">
    <location>
        <begin position="34"/>
        <end position="301"/>
    </location>
</feature>
<protein>
    <submittedName>
        <fullName evidence="7">D-2-hydroxyacid dehydrogenase</fullName>
    </submittedName>
</protein>
<evidence type="ECO:0000256" key="3">
    <source>
        <dbReference type="ARBA" id="ARBA00023027"/>
    </source>
</evidence>
<evidence type="ECO:0000256" key="2">
    <source>
        <dbReference type="ARBA" id="ARBA00023002"/>
    </source>
</evidence>
<evidence type="ECO:0000256" key="1">
    <source>
        <dbReference type="ARBA" id="ARBA00005854"/>
    </source>
</evidence>
<dbReference type="InterPro" id="IPR029753">
    <property type="entry name" value="D-isomer_DH_CS"/>
</dbReference>
<organism evidence="7 8">
    <name type="scientific">Neobacillus piezotolerans</name>
    <dbReference type="NCBI Taxonomy" id="2259171"/>
    <lineage>
        <taxon>Bacteria</taxon>
        <taxon>Bacillati</taxon>
        <taxon>Bacillota</taxon>
        <taxon>Bacilli</taxon>
        <taxon>Bacillales</taxon>
        <taxon>Bacillaceae</taxon>
        <taxon>Neobacillus</taxon>
    </lineage>
</organism>
<evidence type="ECO:0000259" key="5">
    <source>
        <dbReference type="Pfam" id="PF00389"/>
    </source>
</evidence>
<dbReference type="RefSeq" id="WP_115452808.1">
    <property type="nucleotide sequence ID" value="NZ_QNQT01000007.1"/>
</dbReference>
<dbReference type="Pfam" id="PF00389">
    <property type="entry name" value="2-Hacid_dh"/>
    <property type="match status" value="1"/>
</dbReference>
<sequence length="315" mass="36167">MNILFTFVPPETVQEGIRQEYSDFAIHFSRIGSAADFLPEAEIIVTYGEDLNEDYIEKARKLKWIMIMSAGMEKMPFEACARRGILVTNARGIHKIPMAEFTIGTMLQHVKQFPAIRRNEEREEWDRKVKVGELAGKHLLVLGIGAIGGETARLAKAFRMKVTGINRSGREHKDADQTDTFQNIEAYLPDADFIVSVLPSTDETYHLLNEEHFRLMKETAVFINIGRGNLVEEEILLKVMKERIIAHAYLDVFQTEPLPKGHPFWKMDNVTVTPHISSITENYLPRSLEIFRHNFEAYRNNHGSYINVIDLSRGY</sequence>
<evidence type="ECO:0000313" key="8">
    <source>
        <dbReference type="Proteomes" id="UP000257144"/>
    </source>
</evidence>